<dbReference type="Pfam" id="PF11221">
    <property type="entry name" value="Med21"/>
    <property type="match status" value="1"/>
</dbReference>
<evidence type="ECO:0000256" key="10">
    <source>
        <dbReference type="RuleBase" id="RU366036"/>
    </source>
</evidence>
<keyword evidence="5 10" id="KW-0805">Transcription regulation</keyword>
<dbReference type="PANTHER" id="PTHR13381:SF0">
    <property type="entry name" value="MEDIATOR OF RNA POLYMERASE II TRANSCRIPTION SUBUNIT 21"/>
    <property type="match status" value="1"/>
</dbReference>
<dbReference type="SUPFAM" id="SSF140718">
    <property type="entry name" value="Mediator hinge subcomplex-like"/>
    <property type="match status" value="1"/>
</dbReference>
<proteinExistence type="inferred from homology"/>
<feature type="compositionally biased region" description="Low complexity" evidence="12">
    <location>
        <begin position="57"/>
        <end position="72"/>
    </location>
</feature>
<reference evidence="13 14" key="1">
    <citation type="submission" date="2015-03" db="EMBL/GenBank/DDBJ databases">
        <title>RNA-seq based gene annotation and comparative genomics of four Zymoseptoria species reveal species-specific pathogenicity related genes and transposable element activity.</title>
        <authorList>
            <person name="Grandaubert J."/>
            <person name="Bhattacharyya A."/>
            <person name="Stukenbrock E.H."/>
        </authorList>
    </citation>
    <scope>NUCLEOTIDE SEQUENCE [LARGE SCALE GENOMIC DNA]</scope>
    <source>
        <strain evidence="13 14">Zb18110</strain>
    </source>
</reference>
<accession>A0A0F4GPU0</accession>
<comment type="subunit">
    <text evidence="3 10">Component of the Mediator complex.</text>
</comment>
<keyword evidence="14" id="KW-1185">Reference proteome</keyword>
<feature type="compositionally biased region" description="Polar residues" evidence="12">
    <location>
        <begin position="73"/>
        <end position="86"/>
    </location>
</feature>
<dbReference type="AlphaFoldDB" id="A0A0F4GPU0"/>
<dbReference type="InterPro" id="IPR037212">
    <property type="entry name" value="Med7/Med21-like"/>
</dbReference>
<organism evidence="13 14">
    <name type="scientific">Zymoseptoria brevis</name>
    <dbReference type="NCBI Taxonomy" id="1047168"/>
    <lineage>
        <taxon>Eukaryota</taxon>
        <taxon>Fungi</taxon>
        <taxon>Dikarya</taxon>
        <taxon>Ascomycota</taxon>
        <taxon>Pezizomycotina</taxon>
        <taxon>Dothideomycetes</taxon>
        <taxon>Dothideomycetidae</taxon>
        <taxon>Mycosphaerellales</taxon>
        <taxon>Mycosphaerellaceae</taxon>
        <taxon>Zymoseptoria</taxon>
    </lineage>
</organism>
<comment type="function">
    <text evidence="9 10">Component of the Mediator complex, a coactivator involved in the regulated transcription of nearly all RNA polymerase II-dependent genes. Mediator functions as a bridge to convey information from gene-specific regulatory proteins to the basal RNA polymerase II transcription machinery. Mediator is recruited to promoters by direct interactions with regulatory proteins and serves as a scaffold for the assembly of a functional preinitiation complex with RNA polymerase II and the general transcription factors.</text>
</comment>
<dbReference type="Proteomes" id="UP000033647">
    <property type="component" value="Unassembled WGS sequence"/>
</dbReference>
<protein>
    <recommendedName>
        <fullName evidence="4 10">Mediator of RNA polymerase II transcription subunit 21</fullName>
    </recommendedName>
</protein>
<dbReference type="STRING" id="1047168.A0A0F4GPU0"/>
<evidence type="ECO:0000313" key="14">
    <source>
        <dbReference type="Proteomes" id="UP000033647"/>
    </source>
</evidence>
<keyword evidence="6 10" id="KW-0010">Activator</keyword>
<sequence length="165" mass="18440">MADRLTQLQDCLDDLLTQMYASLNYVHTRHPYGDIPDQPTQAPQADSREVGRVATNGDGPAAGAQQGEGQNGSREPSTPSPETQNTFNAALRELAQDLILKEQQIEYIINSLPGIGNSEEDQERRMRELEAELRQVEEERAQKEVERENMIDLLGEVIGKVKRAP</sequence>
<evidence type="ECO:0000256" key="1">
    <source>
        <dbReference type="ARBA" id="ARBA00004123"/>
    </source>
</evidence>
<evidence type="ECO:0000256" key="11">
    <source>
        <dbReference type="SAM" id="Coils"/>
    </source>
</evidence>
<dbReference type="Gene3D" id="6.10.280.10">
    <property type="entry name" value="Mediator complex, subunit Med21"/>
    <property type="match status" value="1"/>
</dbReference>
<dbReference type="OrthoDB" id="526653at2759"/>
<dbReference type="GO" id="GO:0003712">
    <property type="term" value="F:transcription coregulator activity"/>
    <property type="evidence" value="ECO:0007669"/>
    <property type="project" value="TreeGrafter"/>
</dbReference>
<feature type="region of interest" description="Disordered" evidence="12">
    <location>
        <begin position="31"/>
        <end position="86"/>
    </location>
</feature>
<evidence type="ECO:0000256" key="2">
    <source>
        <dbReference type="ARBA" id="ARBA00005770"/>
    </source>
</evidence>
<evidence type="ECO:0000256" key="3">
    <source>
        <dbReference type="ARBA" id="ARBA00011837"/>
    </source>
</evidence>
<keyword evidence="7 10" id="KW-0804">Transcription</keyword>
<comment type="subcellular location">
    <subcellularLocation>
        <location evidence="1 10">Nucleus</location>
    </subcellularLocation>
</comment>
<gene>
    <name evidence="13" type="ORF">TI39_contig358g00007</name>
</gene>
<evidence type="ECO:0000256" key="4">
    <source>
        <dbReference type="ARBA" id="ARBA00019691"/>
    </source>
</evidence>
<keyword evidence="8 10" id="KW-0539">Nucleus</keyword>
<feature type="coiled-coil region" evidence="11">
    <location>
        <begin position="119"/>
        <end position="153"/>
    </location>
</feature>
<keyword evidence="11" id="KW-0175">Coiled coil</keyword>
<dbReference type="EMBL" id="LAFY01000350">
    <property type="protein sequence ID" value="KJX99429.1"/>
    <property type="molecule type" value="Genomic_DNA"/>
</dbReference>
<name>A0A0F4GPU0_9PEZI</name>
<evidence type="ECO:0000256" key="7">
    <source>
        <dbReference type="ARBA" id="ARBA00023163"/>
    </source>
</evidence>
<evidence type="ECO:0000256" key="9">
    <source>
        <dbReference type="ARBA" id="ARBA00025687"/>
    </source>
</evidence>
<dbReference type="GO" id="GO:0006357">
    <property type="term" value="P:regulation of transcription by RNA polymerase II"/>
    <property type="evidence" value="ECO:0007669"/>
    <property type="project" value="TreeGrafter"/>
</dbReference>
<dbReference type="InterPro" id="IPR021384">
    <property type="entry name" value="Mediator_Med21"/>
</dbReference>
<evidence type="ECO:0000256" key="5">
    <source>
        <dbReference type="ARBA" id="ARBA00023015"/>
    </source>
</evidence>
<evidence type="ECO:0000256" key="8">
    <source>
        <dbReference type="ARBA" id="ARBA00023242"/>
    </source>
</evidence>
<evidence type="ECO:0000256" key="6">
    <source>
        <dbReference type="ARBA" id="ARBA00023159"/>
    </source>
</evidence>
<dbReference type="GO" id="GO:0016592">
    <property type="term" value="C:mediator complex"/>
    <property type="evidence" value="ECO:0007669"/>
    <property type="project" value="UniProtKB-UniRule"/>
</dbReference>
<comment type="similarity">
    <text evidence="2 10">Belongs to the Mediator complex subunit 21 family.</text>
</comment>
<evidence type="ECO:0000256" key="12">
    <source>
        <dbReference type="SAM" id="MobiDB-lite"/>
    </source>
</evidence>
<comment type="caution">
    <text evidence="13">The sequence shown here is derived from an EMBL/GenBank/DDBJ whole genome shotgun (WGS) entry which is preliminary data.</text>
</comment>
<dbReference type="PANTHER" id="PTHR13381">
    <property type="entry name" value="RNA POLYMERASE II HOLOENZYME COMPONENT SRB7"/>
    <property type="match status" value="1"/>
</dbReference>
<evidence type="ECO:0000313" key="13">
    <source>
        <dbReference type="EMBL" id="KJX99429.1"/>
    </source>
</evidence>